<evidence type="ECO:0000313" key="7">
    <source>
        <dbReference type="Proteomes" id="UP001321473"/>
    </source>
</evidence>
<evidence type="ECO:0000256" key="3">
    <source>
        <dbReference type="ARBA" id="ARBA00022833"/>
    </source>
</evidence>
<dbReference type="PROSITE" id="PS01030">
    <property type="entry name" value="RNA_POL_M_15KD"/>
    <property type="match status" value="1"/>
</dbReference>
<comment type="similarity">
    <text evidence="1">Belongs to the archaeal RpoM/eukaryotic RPA12/RPB9/RPC11 RNA polymerase family.</text>
</comment>
<evidence type="ECO:0000256" key="2">
    <source>
        <dbReference type="ARBA" id="ARBA00022723"/>
    </source>
</evidence>
<comment type="caution">
    <text evidence="6">The sequence shown here is derived from an EMBL/GenBank/DDBJ whole genome shotgun (WGS) entry which is preliminary data.</text>
</comment>
<organism evidence="6 7">
    <name type="scientific">Amblyomma americanum</name>
    <name type="common">Lone star tick</name>
    <dbReference type="NCBI Taxonomy" id="6943"/>
    <lineage>
        <taxon>Eukaryota</taxon>
        <taxon>Metazoa</taxon>
        <taxon>Ecdysozoa</taxon>
        <taxon>Arthropoda</taxon>
        <taxon>Chelicerata</taxon>
        <taxon>Arachnida</taxon>
        <taxon>Acari</taxon>
        <taxon>Parasitiformes</taxon>
        <taxon>Ixodida</taxon>
        <taxon>Ixodoidea</taxon>
        <taxon>Ixodidae</taxon>
        <taxon>Amblyomminae</taxon>
        <taxon>Amblyomma</taxon>
    </lineage>
</organism>
<dbReference type="GO" id="GO:0046872">
    <property type="term" value="F:metal ion binding"/>
    <property type="evidence" value="ECO:0007669"/>
    <property type="project" value="UniProtKB-KW"/>
</dbReference>
<feature type="region of interest" description="Disordered" evidence="5">
    <location>
        <begin position="1"/>
        <end position="74"/>
    </location>
</feature>
<feature type="compositionally biased region" description="Polar residues" evidence="5">
    <location>
        <begin position="53"/>
        <end position="74"/>
    </location>
</feature>
<gene>
    <name evidence="6" type="ORF">V5799_006936</name>
</gene>
<evidence type="ECO:0000256" key="1">
    <source>
        <dbReference type="ARBA" id="ARBA00008925"/>
    </source>
</evidence>
<accession>A0AAQ4DUZ2</accession>
<keyword evidence="3" id="KW-0862">Zinc</keyword>
<evidence type="ECO:0000256" key="5">
    <source>
        <dbReference type="SAM" id="MobiDB-lite"/>
    </source>
</evidence>
<dbReference type="InterPro" id="IPR019761">
    <property type="entry name" value="DNA-dir_RNA_pol-M_15_CS"/>
</dbReference>
<dbReference type="PANTHER" id="PTHR46579">
    <property type="entry name" value="F5/8 TYPE C DOMAIN-CONTAINING PROTEIN-RELATED"/>
    <property type="match status" value="1"/>
</dbReference>
<evidence type="ECO:0008006" key="8">
    <source>
        <dbReference type="Google" id="ProtNLM"/>
    </source>
</evidence>
<dbReference type="Proteomes" id="UP001321473">
    <property type="component" value="Unassembled WGS sequence"/>
</dbReference>
<evidence type="ECO:0000313" key="6">
    <source>
        <dbReference type="EMBL" id="KAK8766282.1"/>
    </source>
</evidence>
<proteinExistence type="inferred from homology"/>
<keyword evidence="4" id="KW-0804">Transcription</keyword>
<dbReference type="EMBL" id="JARKHS020026491">
    <property type="protein sequence ID" value="KAK8766282.1"/>
    <property type="molecule type" value="Genomic_DNA"/>
</dbReference>
<protein>
    <recommendedName>
        <fullName evidence="8">Transposase domain-containing protein</fullName>
    </recommendedName>
</protein>
<dbReference type="AlphaFoldDB" id="A0AAQ4DUZ2"/>
<feature type="compositionally biased region" description="Basic and acidic residues" evidence="5">
    <location>
        <begin position="1"/>
        <end position="13"/>
    </location>
</feature>
<reference evidence="6 7" key="1">
    <citation type="journal article" date="2023" name="Arcadia Sci">
        <title>De novo assembly of a long-read Amblyomma americanum tick genome.</title>
        <authorList>
            <person name="Chou S."/>
            <person name="Poskanzer K.E."/>
            <person name="Rollins M."/>
            <person name="Thuy-Boun P.S."/>
        </authorList>
    </citation>
    <scope>NUCLEOTIDE SEQUENCE [LARGE SCALE GENOMIC DNA]</scope>
    <source>
        <strain evidence="6">F_SG_1</strain>
        <tissue evidence="6">Salivary glands</tissue>
    </source>
</reference>
<feature type="region of interest" description="Disordered" evidence="5">
    <location>
        <begin position="491"/>
        <end position="516"/>
    </location>
</feature>
<keyword evidence="2" id="KW-0479">Metal-binding</keyword>
<sequence length="658" mass="74150">MIAARKVMDEMHSTRRAKKRKRYLEPGEEYAVPRTTLLYQKRRDEERQPPATVPNTFPKTGIQNHSPPTANPVIDQQSSEIATPYASVSDLREQQNCREDHEVHINDDCYRKPDEESIYADSCSANEDSVHSCSAGEDDFSDDRCRNADQENSDSCHSADEDDVADHCNRNADEDNTHSCRSADDGDSDREFSDFFSIERLPNSDVTVRDAMFILMAYTSSSGLNWVDMEKLVGVINLFLGKPILPTSQYLLRKVWKRWEADMVKRHYFCEECGAIIPNPEKREFLCPSCNTSNSAQNFFATVSIEKQLEVMLTNDTVAQTLLTSLKKKRATASDPGPSENKVIRDITDGKLYQRQMGKAAWSDVSLTFNTDGARAFKCSKSSLWPIQAVVNELPVPLRWKHVLLCGLYFGKSHPNMASFLEVFTETVRRAVNWECDGEKYSSNMKFTCCCVDAPARAAVLNIKQFNGYYGCSYCHHKGVLVNRSVKYPVADDGGHPEPRTNRSVRSDMKSSLISGEPSRGVKGFSPLARLPDFDLVWGVCPDYMHCVLEGVTRQLADTWFGCVQSASYIGVPATLSQVNTRLLSIKPPQWFSRLPRSIGERALWKAMARAMPIHLAGQTGGQVVDCRRSNYCCYELITRGRVALLWFTVTKSVLNSQ</sequence>
<evidence type="ECO:0000256" key="4">
    <source>
        <dbReference type="ARBA" id="ARBA00023163"/>
    </source>
</evidence>
<feature type="compositionally biased region" description="Basic and acidic residues" evidence="5">
    <location>
        <begin position="493"/>
        <end position="509"/>
    </location>
</feature>
<dbReference type="PANTHER" id="PTHR46579:SF1">
    <property type="entry name" value="F5_8 TYPE C DOMAIN-CONTAINING PROTEIN"/>
    <property type="match status" value="1"/>
</dbReference>
<name>A0AAQ4DUZ2_AMBAM</name>
<keyword evidence="7" id="KW-1185">Reference proteome</keyword>